<dbReference type="AlphaFoldDB" id="A0A9P4IUF5"/>
<dbReference type="GO" id="GO:0005737">
    <property type="term" value="C:cytoplasm"/>
    <property type="evidence" value="ECO:0007669"/>
    <property type="project" value="TreeGrafter"/>
</dbReference>
<dbReference type="InterPro" id="IPR051468">
    <property type="entry name" value="Fungal_SecMetab_SDRs"/>
</dbReference>
<gene>
    <name evidence="2" type="ORF">K461DRAFT_282421</name>
</gene>
<evidence type="ECO:0000256" key="1">
    <source>
        <dbReference type="ARBA" id="ARBA00006484"/>
    </source>
</evidence>
<comment type="caution">
    <text evidence="2">The sequence shown here is derived from an EMBL/GenBank/DDBJ whole genome shotgun (WGS) entry which is preliminary data.</text>
</comment>
<reference evidence="2" key="1">
    <citation type="journal article" date="2020" name="Stud. Mycol.">
        <title>101 Dothideomycetes genomes: a test case for predicting lifestyles and emergence of pathogens.</title>
        <authorList>
            <person name="Haridas S."/>
            <person name="Albert R."/>
            <person name="Binder M."/>
            <person name="Bloem J."/>
            <person name="Labutti K."/>
            <person name="Salamov A."/>
            <person name="Andreopoulos B."/>
            <person name="Baker S."/>
            <person name="Barry K."/>
            <person name="Bills G."/>
            <person name="Bluhm B."/>
            <person name="Cannon C."/>
            <person name="Castanera R."/>
            <person name="Culley D."/>
            <person name="Daum C."/>
            <person name="Ezra D."/>
            <person name="Gonzalez J."/>
            <person name="Henrissat B."/>
            <person name="Kuo A."/>
            <person name="Liang C."/>
            <person name="Lipzen A."/>
            <person name="Lutzoni F."/>
            <person name="Magnuson J."/>
            <person name="Mondo S."/>
            <person name="Nolan M."/>
            <person name="Ohm R."/>
            <person name="Pangilinan J."/>
            <person name="Park H.-J."/>
            <person name="Ramirez L."/>
            <person name="Alfaro M."/>
            <person name="Sun H."/>
            <person name="Tritt A."/>
            <person name="Yoshinaga Y."/>
            <person name="Zwiers L.-H."/>
            <person name="Turgeon B."/>
            <person name="Goodwin S."/>
            <person name="Spatafora J."/>
            <person name="Crous P."/>
            <person name="Grigoriev I."/>
        </authorList>
    </citation>
    <scope>NUCLEOTIDE SEQUENCE</scope>
    <source>
        <strain evidence="2">CBS 260.36</strain>
    </source>
</reference>
<dbReference type="GO" id="GO:0016491">
    <property type="term" value="F:oxidoreductase activity"/>
    <property type="evidence" value="ECO:0007669"/>
    <property type="project" value="TreeGrafter"/>
</dbReference>
<sequence length="275" mass="29244">MASKTIVLITGGNTGLGLETVKAMLQSPTAYHILLGSRAAEKGHAAIESLKKDYPQTSSTLELLQIDIESDSSITSAFDTVKSKYGRVDVLLNNAGGSFDRHIADNTMSIRDAWNAAYNLNVAGTHYMTHVFAPLLLASTSDVPRLLFIASGTSTLTGTSNGLEGKEGFKMEVPPAGWPKKYNSPFGFTAYQTSKTGMNMMMLNWHRIFLNDKVKVFAVSPGMLATGLGGVGSDKLKSFGALDPSVGANVVLSVVEGKYDENAGKVVSGKGVQAW</sequence>
<dbReference type="PRINTS" id="PR00081">
    <property type="entry name" value="GDHRDH"/>
</dbReference>
<dbReference type="PANTHER" id="PTHR43544:SF32">
    <property type="entry name" value="CHAIN DEHYDROGENASE, PUTATIVE (AFU_ORTHOLOGUE AFUA_5G01530)-RELATED"/>
    <property type="match status" value="1"/>
</dbReference>
<protein>
    <submittedName>
        <fullName evidence="2">Short-chain dehydrogenase</fullName>
    </submittedName>
</protein>
<dbReference type="PANTHER" id="PTHR43544">
    <property type="entry name" value="SHORT-CHAIN DEHYDROGENASE/REDUCTASE"/>
    <property type="match status" value="1"/>
</dbReference>
<dbReference type="EMBL" id="ML996092">
    <property type="protein sequence ID" value="KAF2148944.1"/>
    <property type="molecule type" value="Genomic_DNA"/>
</dbReference>
<dbReference type="SUPFAM" id="SSF51735">
    <property type="entry name" value="NAD(P)-binding Rossmann-fold domains"/>
    <property type="match status" value="1"/>
</dbReference>
<dbReference type="Proteomes" id="UP000799439">
    <property type="component" value="Unassembled WGS sequence"/>
</dbReference>
<name>A0A9P4IUF5_9PEZI</name>
<proteinExistence type="inferred from homology"/>
<evidence type="ECO:0000313" key="3">
    <source>
        <dbReference type="Proteomes" id="UP000799439"/>
    </source>
</evidence>
<organism evidence="2 3">
    <name type="scientific">Myriangium duriaei CBS 260.36</name>
    <dbReference type="NCBI Taxonomy" id="1168546"/>
    <lineage>
        <taxon>Eukaryota</taxon>
        <taxon>Fungi</taxon>
        <taxon>Dikarya</taxon>
        <taxon>Ascomycota</taxon>
        <taxon>Pezizomycotina</taxon>
        <taxon>Dothideomycetes</taxon>
        <taxon>Dothideomycetidae</taxon>
        <taxon>Myriangiales</taxon>
        <taxon>Myriangiaceae</taxon>
        <taxon>Myriangium</taxon>
    </lineage>
</organism>
<dbReference type="Gene3D" id="3.40.50.720">
    <property type="entry name" value="NAD(P)-binding Rossmann-like Domain"/>
    <property type="match status" value="1"/>
</dbReference>
<keyword evidence="3" id="KW-1185">Reference proteome</keyword>
<comment type="similarity">
    <text evidence="1">Belongs to the short-chain dehydrogenases/reductases (SDR) family.</text>
</comment>
<accession>A0A9P4IUF5</accession>
<dbReference type="OrthoDB" id="1933717at2759"/>
<evidence type="ECO:0000313" key="2">
    <source>
        <dbReference type="EMBL" id="KAF2148944.1"/>
    </source>
</evidence>
<dbReference type="Pfam" id="PF00106">
    <property type="entry name" value="adh_short"/>
    <property type="match status" value="1"/>
</dbReference>
<dbReference type="InterPro" id="IPR036291">
    <property type="entry name" value="NAD(P)-bd_dom_sf"/>
</dbReference>
<dbReference type="GO" id="GO:0019748">
    <property type="term" value="P:secondary metabolic process"/>
    <property type="evidence" value="ECO:0007669"/>
    <property type="project" value="TreeGrafter"/>
</dbReference>
<dbReference type="InterPro" id="IPR002347">
    <property type="entry name" value="SDR_fam"/>
</dbReference>